<dbReference type="RefSeq" id="XP_015700861.1">
    <property type="nucleotide sequence ID" value="XM_015846426.1"/>
</dbReference>
<dbReference type="HOGENOM" id="CLU_1337179_0_0_1"/>
<dbReference type="EMBL" id="KN294020">
    <property type="protein sequence ID" value="EEH37703.2"/>
    <property type="molecule type" value="Genomic_DNA"/>
</dbReference>
<reference evidence="2 3" key="1">
    <citation type="journal article" date="2011" name="PLoS Genet.">
        <title>Comparative genomic analysis of human fungal pathogens causing paracoccidioidomycosis.</title>
        <authorList>
            <person name="Desjardins C.A."/>
            <person name="Champion M.D."/>
            <person name="Holder J.W."/>
            <person name="Muszewska A."/>
            <person name="Goldberg J."/>
            <person name="Bailao A.M."/>
            <person name="Brigido M.M."/>
            <person name="Ferreira M.E."/>
            <person name="Garcia A.M."/>
            <person name="Grynberg M."/>
            <person name="Gujja S."/>
            <person name="Heiman D.I."/>
            <person name="Henn M.R."/>
            <person name="Kodira C.D."/>
            <person name="Leon-Narvaez H."/>
            <person name="Longo L.V."/>
            <person name="Ma L.J."/>
            <person name="Malavazi I."/>
            <person name="Matsuo A.L."/>
            <person name="Morais F.V."/>
            <person name="Pereira M."/>
            <person name="Rodriguez-Brito S."/>
            <person name="Sakthikumar S."/>
            <person name="Salem-Izacc S.M."/>
            <person name="Sykes S.M."/>
            <person name="Teixeira M.M."/>
            <person name="Vallejo M.C."/>
            <person name="Walter M.E."/>
            <person name="Yandava C."/>
            <person name="Young S."/>
            <person name="Zeng Q."/>
            <person name="Zucker J."/>
            <person name="Felipe M.S."/>
            <person name="Goldman G.H."/>
            <person name="Haas B.J."/>
            <person name="McEwen J.G."/>
            <person name="Nino-Vega G."/>
            <person name="Puccia R."/>
            <person name="San-Blas G."/>
            <person name="Soares C.M."/>
            <person name="Birren B.W."/>
            <person name="Cuomo C.A."/>
        </authorList>
    </citation>
    <scope>NUCLEOTIDE SEQUENCE [LARGE SCALE GENOMIC DNA]</scope>
    <source>
        <strain evidence="3">ATCC MYA-826 / Pb01</strain>
    </source>
</reference>
<accession>C1HBI0</accession>
<dbReference type="OMA" id="YSTANEF"/>
<sequence>MGITWDKKAIERIIGALLVAHPGFTPDYKTMAVYFGQGATYDSMQGRFREYRRIAESMRQENPGSKTPLRRTPGSSRVSKSTSHAKNNQMQTPITPTKSGKGNRGYGIFDAILIEEESDCFIKTDNGLSLFEKAPANSTANLGMKIENRFTDANSTKDDYSTANEFLSGLENAEAHTADGFQVAAFYNKDVGGYVEIAVRIYLIWGVKE</sequence>
<proteinExistence type="predicted"/>
<keyword evidence="3" id="KW-1185">Reference proteome</keyword>
<dbReference type="OrthoDB" id="4828117at2759"/>
<evidence type="ECO:0000313" key="3">
    <source>
        <dbReference type="Proteomes" id="UP000002059"/>
    </source>
</evidence>
<dbReference type="GeneID" id="9093259"/>
<dbReference type="AlphaFoldDB" id="C1HBI0"/>
<gene>
    <name evidence="2" type="ORF">PAAG_08121</name>
</gene>
<dbReference type="VEuPathDB" id="FungiDB:PAAG_08121"/>
<dbReference type="KEGG" id="pbl:PAAG_08121"/>
<name>C1HBI0_PARBA</name>
<dbReference type="Proteomes" id="UP000002059">
    <property type="component" value="Partially assembled WGS sequence"/>
</dbReference>
<feature type="region of interest" description="Disordered" evidence="1">
    <location>
        <begin position="58"/>
        <end position="101"/>
    </location>
</feature>
<evidence type="ECO:0000313" key="2">
    <source>
        <dbReference type="EMBL" id="EEH37703.2"/>
    </source>
</evidence>
<evidence type="ECO:0000256" key="1">
    <source>
        <dbReference type="SAM" id="MobiDB-lite"/>
    </source>
</evidence>
<feature type="compositionally biased region" description="Polar residues" evidence="1">
    <location>
        <begin position="73"/>
        <end position="100"/>
    </location>
</feature>
<dbReference type="eggNOG" id="ENOG502SZEC">
    <property type="taxonomic scope" value="Eukaryota"/>
</dbReference>
<organism evidence="2 3">
    <name type="scientific">Paracoccidioides lutzii (strain ATCC MYA-826 / Pb01)</name>
    <name type="common">Paracoccidioides brasiliensis</name>
    <dbReference type="NCBI Taxonomy" id="502779"/>
    <lineage>
        <taxon>Eukaryota</taxon>
        <taxon>Fungi</taxon>
        <taxon>Dikarya</taxon>
        <taxon>Ascomycota</taxon>
        <taxon>Pezizomycotina</taxon>
        <taxon>Eurotiomycetes</taxon>
        <taxon>Eurotiomycetidae</taxon>
        <taxon>Onygenales</taxon>
        <taxon>Ajellomycetaceae</taxon>
        <taxon>Paracoccidioides</taxon>
    </lineage>
</organism>
<protein>
    <submittedName>
        <fullName evidence="2">Uncharacterized protein</fullName>
    </submittedName>
</protein>